<sequence length="124" mass="14129">MVRSCIACSNKEGSSQNVSFHRLLKNTNLRETWLKRLNRHDLKKYSNIVINDSGRTRLKSSTVPVEVLSFTINDTRTMQSSSPSTQTDLDMSTLTAMFTKLSLLEQKVFNTVLCIEVLKMMIIV</sequence>
<dbReference type="EMBL" id="CAJNOM010006173">
    <property type="protein sequence ID" value="CAF1668616.1"/>
    <property type="molecule type" value="Genomic_DNA"/>
</dbReference>
<evidence type="ECO:0000256" key="3">
    <source>
        <dbReference type="ARBA" id="ARBA00022833"/>
    </source>
</evidence>
<dbReference type="InterPro" id="IPR006612">
    <property type="entry name" value="THAP_Znf"/>
</dbReference>
<name>A0A816G223_9BILA</name>
<evidence type="ECO:0000256" key="4">
    <source>
        <dbReference type="ARBA" id="ARBA00023125"/>
    </source>
</evidence>
<keyword evidence="3" id="KW-0862">Zinc</keyword>
<evidence type="ECO:0000313" key="8">
    <source>
        <dbReference type="Proteomes" id="UP000663832"/>
    </source>
</evidence>
<dbReference type="Pfam" id="PF05485">
    <property type="entry name" value="THAP"/>
    <property type="match status" value="1"/>
</dbReference>
<keyword evidence="4" id="KW-0238">DNA-binding</keyword>
<evidence type="ECO:0000313" key="7">
    <source>
        <dbReference type="EMBL" id="CAF1668616.1"/>
    </source>
</evidence>
<dbReference type="AlphaFoldDB" id="A0A816G223"/>
<accession>A0A816G223</accession>
<dbReference type="Proteomes" id="UP000663832">
    <property type="component" value="Unassembled WGS sequence"/>
</dbReference>
<reference evidence="7" key="1">
    <citation type="submission" date="2021-02" db="EMBL/GenBank/DDBJ databases">
        <authorList>
            <person name="Nowell W R."/>
        </authorList>
    </citation>
    <scope>NUCLEOTIDE SEQUENCE</scope>
</reference>
<evidence type="ECO:0000259" key="5">
    <source>
        <dbReference type="Pfam" id="PF05485"/>
    </source>
</evidence>
<organism evidence="7 8">
    <name type="scientific">Adineta steineri</name>
    <dbReference type="NCBI Taxonomy" id="433720"/>
    <lineage>
        <taxon>Eukaryota</taxon>
        <taxon>Metazoa</taxon>
        <taxon>Spiralia</taxon>
        <taxon>Gnathifera</taxon>
        <taxon>Rotifera</taxon>
        <taxon>Eurotatoria</taxon>
        <taxon>Bdelloidea</taxon>
        <taxon>Adinetida</taxon>
        <taxon>Adinetidae</taxon>
        <taxon>Adineta</taxon>
    </lineage>
</organism>
<keyword evidence="1" id="KW-0479">Metal-binding</keyword>
<feature type="non-terminal residue" evidence="7">
    <location>
        <position position="1"/>
    </location>
</feature>
<evidence type="ECO:0000313" key="6">
    <source>
        <dbReference type="EMBL" id="CAF1570206.1"/>
    </source>
</evidence>
<gene>
    <name evidence="6" type="ORF">BJG266_LOCUS47685</name>
    <name evidence="7" type="ORF">QVE165_LOCUS64730</name>
</gene>
<evidence type="ECO:0000256" key="2">
    <source>
        <dbReference type="ARBA" id="ARBA00022771"/>
    </source>
</evidence>
<comment type="caution">
    <text evidence="7">The sequence shown here is derived from an EMBL/GenBank/DDBJ whole genome shotgun (WGS) entry which is preliminary data.</text>
</comment>
<protein>
    <recommendedName>
        <fullName evidence="5">THAP-type domain-containing protein</fullName>
    </recommendedName>
</protein>
<proteinExistence type="predicted"/>
<dbReference type="GO" id="GO:0003677">
    <property type="term" value="F:DNA binding"/>
    <property type="evidence" value="ECO:0007669"/>
    <property type="project" value="UniProtKB-KW"/>
</dbReference>
<evidence type="ECO:0000256" key="1">
    <source>
        <dbReference type="ARBA" id="ARBA00022723"/>
    </source>
</evidence>
<feature type="domain" description="THAP-type" evidence="5">
    <location>
        <begin position="7"/>
        <end position="47"/>
    </location>
</feature>
<dbReference type="GO" id="GO:0008270">
    <property type="term" value="F:zinc ion binding"/>
    <property type="evidence" value="ECO:0007669"/>
    <property type="project" value="UniProtKB-KW"/>
</dbReference>
<dbReference type="OrthoDB" id="10045352at2759"/>
<dbReference type="Proteomes" id="UP000663877">
    <property type="component" value="Unassembled WGS sequence"/>
</dbReference>
<dbReference type="EMBL" id="CAJNOI010005762">
    <property type="protein sequence ID" value="CAF1570206.1"/>
    <property type="molecule type" value="Genomic_DNA"/>
</dbReference>
<keyword evidence="2" id="KW-0863">Zinc-finger</keyword>
<dbReference type="SUPFAM" id="SSF57716">
    <property type="entry name" value="Glucocorticoid receptor-like (DNA-binding domain)"/>
    <property type="match status" value="1"/>
</dbReference>
<keyword evidence="8" id="KW-1185">Reference proteome</keyword>